<proteinExistence type="predicted"/>
<dbReference type="NCBIfam" id="TIGR02914">
    <property type="entry name" value="EpsI_fam"/>
    <property type="match status" value="1"/>
</dbReference>
<dbReference type="AlphaFoldDB" id="A0A6G7PUR1"/>
<keyword evidence="3" id="KW-1185">Reference proteome</keyword>
<dbReference type="RefSeq" id="WP_166031518.1">
    <property type="nucleotide sequence ID" value="NZ_CP048877.1"/>
</dbReference>
<dbReference type="Proteomes" id="UP000502179">
    <property type="component" value="Chromosome"/>
</dbReference>
<name>A0A6G7PUR1_9BACT</name>
<sequence length="208" mass="24172">MTRRILILTAVFLITYLFLEHTSDSLSVPPKRPLDQFPSTIDGFVQIAEDRLDDNIIAILGVDQHILRTYQDQEGTRVTLYIGYFEDQKEGQMIHSPKHCLPGSGWFPLDSRQVALSLEGQGEIQINRLLLEKSGQKMLVYYWYQGRGRIVANEYEDRLYLLWDKLWSRRSDESLVRISLLYKDQASEEAARRFIKALLPVLDGYFPS</sequence>
<reference evidence="2 3" key="1">
    <citation type="submission" date="2020-02" db="EMBL/GenBank/DDBJ databases">
        <title>Genome analysis of Thermosulfuriphilus ammonigenes ST65T, an anaerobic thermophilic chemolithoautotrophic bacterium isolated from a deep-sea hydrothermal vent.</title>
        <authorList>
            <person name="Slobodkina G."/>
            <person name="Allioux M."/>
            <person name="Merkel A."/>
            <person name="Alain K."/>
            <person name="Jebbar M."/>
            <person name="Slobodkin A."/>
        </authorList>
    </citation>
    <scope>NUCLEOTIDE SEQUENCE [LARGE SCALE GENOMIC DNA]</scope>
    <source>
        <strain evidence="2 3">ST65</strain>
    </source>
</reference>
<dbReference type="Pfam" id="PF11984">
    <property type="entry name" value="DUF3485"/>
    <property type="match status" value="1"/>
</dbReference>
<accession>A0A6G7PUR1</accession>
<protein>
    <submittedName>
        <fullName evidence="2">EpsI family protein</fullName>
    </submittedName>
</protein>
<evidence type="ECO:0000313" key="3">
    <source>
        <dbReference type="Proteomes" id="UP000502179"/>
    </source>
</evidence>
<organism evidence="2 3">
    <name type="scientific">Thermosulfuriphilus ammonigenes</name>
    <dbReference type="NCBI Taxonomy" id="1936021"/>
    <lineage>
        <taxon>Bacteria</taxon>
        <taxon>Pseudomonadati</taxon>
        <taxon>Thermodesulfobacteriota</taxon>
        <taxon>Thermodesulfobacteria</taxon>
        <taxon>Thermodesulfobacteriales</taxon>
        <taxon>Thermodesulfobacteriaceae</taxon>
        <taxon>Thermosulfuriphilus</taxon>
    </lineage>
</organism>
<evidence type="ECO:0000259" key="1">
    <source>
        <dbReference type="Pfam" id="PF11984"/>
    </source>
</evidence>
<dbReference type="InterPro" id="IPR014263">
    <property type="entry name" value="Methanolan_biosynth_EpsI"/>
</dbReference>
<dbReference type="EMBL" id="CP048877">
    <property type="protein sequence ID" value="QIJ71296.1"/>
    <property type="molecule type" value="Genomic_DNA"/>
</dbReference>
<evidence type="ECO:0000313" key="2">
    <source>
        <dbReference type="EMBL" id="QIJ71296.1"/>
    </source>
</evidence>
<feature type="domain" description="Methanolan biosynthesis EpsI" evidence="1">
    <location>
        <begin position="7"/>
        <end position="205"/>
    </location>
</feature>
<gene>
    <name evidence="2" type="primary">epsI</name>
    <name evidence="2" type="ORF">G4V39_02920</name>
</gene>
<dbReference type="KEGG" id="tav:G4V39_02920"/>